<dbReference type="Gene3D" id="3.30.360.10">
    <property type="entry name" value="Dihydrodipicolinate Reductase, domain 2"/>
    <property type="match status" value="1"/>
</dbReference>
<dbReference type="SUPFAM" id="SSF51735">
    <property type="entry name" value="NAD(P)-binding Rossmann-fold domains"/>
    <property type="match status" value="1"/>
</dbReference>
<proteinExistence type="predicted"/>
<evidence type="ECO:0000259" key="1">
    <source>
        <dbReference type="Pfam" id="PF01408"/>
    </source>
</evidence>
<dbReference type="STRING" id="872970.SAMN04488134_103219"/>
<feature type="domain" description="Gfo/Idh/MocA-like oxidoreductase N-terminal" evidence="1">
    <location>
        <begin position="2"/>
        <end position="119"/>
    </location>
</feature>
<dbReference type="Proteomes" id="UP000199300">
    <property type="component" value="Unassembled WGS sequence"/>
</dbReference>
<dbReference type="AlphaFoldDB" id="A0A1H8LIH2"/>
<dbReference type="Gene3D" id="3.40.50.720">
    <property type="entry name" value="NAD(P)-binding Rossmann-like Domain"/>
    <property type="match status" value="1"/>
</dbReference>
<reference evidence="3 4" key="1">
    <citation type="submission" date="2016-10" db="EMBL/GenBank/DDBJ databases">
        <authorList>
            <person name="de Groot N.N."/>
        </authorList>
    </citation>
    <scope>NUCLEOTIDE SEQUENCE [LARGE SCALE GENOMIC DNA]</scope>
    <source>
        <strain evidence="3 4">CGMCC 1.10434</strain>
    </source>
</reference>
<accession>A0A1H8LIH2</accession>
<dbReference type="EMBL" id="FODJ01000003">
    <property type="protein sequence ID" value="SEO04833.1"/>
    <property type="molecule type" value="Genomic_DNA"/>
</dbReference>
<dbReference type="InterPro" id="IPR000683">
    <property type="entry name" value="Gfo/Idh/MocA-like_OxRdtase_N"/>
</dbReference>
<dbReference type="InterPro" id="IPR055170">
    <property type="entry name" value="GFO_IDH_MocA-like_dom"/>
</dbReference>
<dbReference type="PANTHER" id="PTHR43054:SF1">
    <property type="entry name" value="SCYLLO-INOSITOL 2-DEHYDROGENASE (NADP(+)) IOLU"/>
    <property type="match status" value="1"/>
</dbReference>
<sequence length="328" mass="36302">MVRFGVIGTNWITERFLSAAAEVDDFQLTAVYSRTEKKAQAFAEQYQIAHTFTDLIEFAQSDRFDAVYIASPTALHASQSICCLENGKHVLVEKPIASNQAEFERMVEAAKSNQVLLMEALKTTHVPNFTVIKEQLERIGPVRRVVANFCQYSSDYDAFKEGIVLNAFKPELSNGALMDLGVYTAYPCVALFGEPESVHADVYLLSSGVDAHGTMTLKYPGLIVDLMFSKITTSRIPSEIQGERGTITIDKLSNMTGLTRIDMDGTSTDIAVYQKEATMYYELDHFVKLILAGQTESGTNSFATSRQTIRVLDRARASVGLVFPADQT</sequence>
<dbReference type="SUPFAM" id="SSF55347">
    <property type="entry name" value="Glyceraldehyde-3-phosphate dehydrogenase-like, C-terminal domain"/>
    <property type="match status" value="1"/>
</dbReference>
<dbReference type="Pfam" id="PF01408">
    <property type="entry name" value="GFO_IDH_MocA"/>
    <property type="match status" value="1"/>
</dbReference>
<name>A0A1H8LIH2_9BACI</name>
<feature type="domain" description="GFO/IDH/MocA-like oxidoreductase" evidence="2">
    <location>
        <begin position="138"/>
        <end position="247"/>
    </location>
</feature>
<dbReference type="PANTHER" id="PTHR43054">
    <property type="match status" value="1"/>
</dbReference>
<keyword evidence="4" id="KW-1185">Reference proteome</keyword>
<protein>
    <submittedName>
        <fullName evidence="3">Predicted dehydrogenase</fullName>
    </submittedName>
</protein>
<evidence type="ECO:0000313" key="3">
    <source>
        <dbReference type="EMBL" id="SEO04833.1"/>
    </source>
</evidence>
<dbReference type="OrthoDB" id="9815825at2"/>
<dbReference type="RefSeq" id="WP_091496100.1">
    <property type="nucleotide sequence ID" value="NZ_FODJ01000003.1"/>
</dbReference>
<evidence type="ECO:0000259" key="2">
    <source>
        <dbReference type="Pfam" id="PF22725"/>
    </source>
</evidence>
<evidence type="ECO:0000313" key="4">
    <source>
        <dbReference type="Proteomes" id="UP000199300"/>
    </source>
</evidence>
<organism evidence="3 4">
    <name type="scientific">Amphibacillus marinus</name>
    <dbReference type="NCBI Taxonomy" id="872970"/>
    <lineage>
        <taxon>Bacteria</taxon>
        <taxon>Bacillati</taxon>
        <taxon>Bacillota</taxon>
        <taxon>Bacilli</taxon>
        <taxon>Bacillales</taxon>
        <taxon>Bacillaceae</taxon>
        <taxon>Amphibacillus</taxon>
    </lineage>
</organism>
<dbReference type="Pfam" id="PF22725">
    <property type="entry name" value="GFO_IDH_MocA_C3"/>
    <property type="match status" value="1"/>
</dbReference>
<dbReference type="InterPro" id="IPR036291">
    <property type="entry name" value="NAD(P)-bd_dom_sf"/>
</dbReference>
<dbReference type="GO" id="GO:0000166">
    <property type="term" value="F:nucleotide binding"/>
    <property type="evidence" value="ECO:0007669"/>
    <property type="project" value="InterPro"/>
</dbReference>
<gene>
    <name evidence="3" type="ORF">SAMN04488134_103219</name>
</gene>